<dbReference type="GO" id="GO:0003676">
    <property type="term" value="F:nucleic acid binding"/>
    <property type="evidence" value="ECO:0007669"/>
    <property type="project" value="InterPro"/>
</dbReference>
<dbReference type="PANTHER" id="PTHR47739">
    <property type="entry name" value="TRNA1(VAL) (ADENINE(37)-N6)-METHYLTRANSFERASE"/>
    <property type="match status" value="1"/>
</dbReference>
<comment type="subcellular location">
    <subcellularLocation>
        <location evidence="6">Cytoplasm</location>
    </subcellularLocation>
</comment>
<dbReference type="Pfam" id="PF05175">
    <property type="entry name" value="MTS"/>
    <property type="match status" value="1"/>
</dbReference>
<dbReference type="InterPro" id="IPR007848">
    <property type="entry name" value="Small_mtfrase_dom"/>
</dbReference>
<dbReference type="SUPFAM" id="SSF53335">
    <property type="entry name" value="S-adenosyl-L-methionine-dependent methyltransferases"/>
    <property type="match status" value="1"/>
</dbReference>
<comment type="function">
    <text evidence="6">Specifically methylates the adenine in position 37 of tRNA(1)(Val) (anticodon cmo5UAC).</text>
</comment>
<evidence type="ECO:0000313" key="9">
    <source>
        <dbReference type="Proteomes" id="UP000245670"/>
    </source>
</evidence>
<accession>A0A2U2J6X0</accession>
<dbReference type="PRINTS" id="PR00507">
    <property type="entry name" value="N12N6MTFRASE"/>
</dbReference>
<dbReference type="OrthoDB" id="5383291at2"/>
<evidence type="ECO:0000259" key="7">
    <source>
        <dbReference type="Pfam" id="PF05175"/>
    </source>
</evidence>
<dbReference type="EC" id="2.1.1.223" evidence="6"/>
<dbReference type="EMBL" id="QFFG01000007">
    <property type="protein sequence ID" value="PWG04080.1"/>
    <property type="molecule type" value="Genomic_DNA"/>
</dbReference>
<evidence type="ECO:0000256" key="1">
    <source>
        <dbReference type="ARBA" id="ARBA00022490"/>
    </source>
</evidence>
<dbReference type="RefSeq" id="WP_109405897.1">
    <property type="nucleotide sequence ID" value="NZ_QFFG01000007.1"/>
</dbReference>
<dbReference type="InterPro" id="IPR002052">
    <property type="entry name" value="DNA_methylase_N6_adenine_CS"/>
</dbReference>
<dbReference type="InterPro" id="IPR020596">
    <property type="entry name" value="rRNA_Ade_Mease_Trfase_CS"/>
</dbReference>
<feature type="domain" description="Methyltransferase small" evidence="7">
    <location>
        <begin position="39"/>
        <end position="128"/>
    </location>
</feature>
<dbReference type="InterPro" id="IPR050210">
    <property type="entry name" value="tRNA_Adenine-N(6)_MTase"/>
</dbReference>
<dbReference type="PROSITE" id="PS00092">
    <property type="entry name" value="N6_MTASE"/>
    <property type="match status" value="1"/>
</dbReference>
<evidence type="ECO:0000256" key="4">
    <source>
        <dbReference type="ARBA" id="ARBA00022691"/>
    </source>
</evidence>
<dbReference type="GO" id="GO:0016430">
    <property type="term" value="F:tRNA (adenine-N6)-methyltransferase activity"/>
    <property type="evidence" value="ECO:0007669"/>
    <property type="project" value="UniProtKB-UniRule"/>
</dbReference>
<comment type="similarity">
    <text evidence="6">Belongs to the methyltransferase superfamily. tRNA (adenine-N(6)-)-methyltransferase family.</text>
</comment>
<keyword evidence="4 6" id="KW-0949">S-adenosyl-L-methionine</keyword>
<dbReference type="Gene3D" id="3.40.50.150">
    <property type="entry name" value="Vaccinia Virus protein VP39"/>
    <property type="match status" value="1"/>
</dbReference>
<dbReference type="InterPro" id="IPR022882">
    <property type="entry name" value="tRNA_adenine-N6_MeTrfase"/>
</dbReference>
<gene>
    <name evidence="8" type="ORF">DIS07_14015</name>
</gene>
<evidence type="ECO:0000256" key="2">
    <source>
        <dbReference type="ARBA" id="ARBA00022603"/>
    </source>
</evidence>
<dbReference type="GO" id="GO:0008033">
    <property type="term" value="P:tRNA processing"/>
    <property type="evidence" value="ECO:0007669"/>
    <property type="project" value="UniProtKB-UniRule"/>
</dbReference>
<organism evidence="8 9">
    <name type="scientific">Polaribacter aquimarinus</name>
    <dbReference type="NCBI Taxonomy" id="2100726"/>
    <lineage>
        <taxon>Bacteria</taxon>
        <taxon>Pseudomonadati</taxon>
        <taxon>Bacteroidota</taxon>
        <taxon>Flavobacteriia</taxon>
        <taxon>Flavobacteriales</taxon>
        <taxon>Flavobacteriaceae</taxon>
    </lineage>
</organism>
<dbReference type="AlphaFoldDB" id="A0A2U2J6X0"/>
<keyword evidence="9" id="KW-1185">Reference proteome</keyword>
<sequence length="240" mass="27316">MSKKFQFKEFTIHQEKTAMKVGTDGVLLGAWCSVDGFPDTILDIGSGTGVISLMLAQRSDAMTIDAVELDENAYEQTVENFEQSDWGDRLYCYNSSFQEFAVEIAEEEEAYDLIVSNPPFYTDDFETDDSARNKARFTSSLSFEELLVGVTKILSKNGSFAVVVPFKEEQNFVDLANQQQLFLNSVCRVQGNPSSEIKRSLLAFSFIQTEIKEEHLVIETSRHNYTDEYINLTKDFYIKM</sequence>
<dbReference type="InterPro" id="IPR029063">
    <property type="entry name" value="SAM-dependent_MTases_sf"/>
</dbReference>
<name>A0A2U2J6X0_9FLAO</name>
<dbReference type="Proteomes" id="UP000245670">
    <property type="component" value="Unassembled WGS sequence"/>
</dbReference>
<evidence type="ECO:0000256" key="6">
    <source>
        <dbReference type="HAMAP-Rule" id="MF_01872"/>
    </source>
</evidence>
<reference evidence="8 9" key="1">
    <citation type="submission" date="2018-05" db="EMBL/GenBank/DDBJ databases">
        <title>Polaribacter aquimarinus sp. nov., isolated from sediment in a sediment of sea.</title>
        <authorList>
            <person name="Lu D."/>
        </authorList>
    </citation>
    <scope>NUCLEOTIDE SEQUENCE [LARGE SCALE GENOMIC DNA]</scope>
    <source>
        <strain evidence="8 9">ZY113</strain>
    </source>
</reference>
<dbReference type="HAMAP" id="MF_01872">
    <property type="entry name" value="tRNA_methyltr_YfiC"/>
    <property type="match status" value="1"/>
</dbReference>
<keyword evidence="1 6" id="KW-0963">Cytoplasm</keyword>
<keyword evidence="3 6" id="KW-0808">Transferase</keyword>
<dbReference type="PROSITE" id="PS01131">
    <property type="entry name" value="RRNA_A_DIMETH"/>
    <property type="match status" value="1"/>
</dbReference>
<evidence type="ECO:0000256" key="3">
    <source>
        <dbReference type="ARBA" id="ARBA00022679"/>
    </source>
</evidence>
<dbReference type="GO" id="GO:0000179">
    <property type="term" value="F:rRNA (adenine-N6,N6-)-dimethyltransferase activity"/>
    <property type="evidence" value="ECO:0007669"/>
    <property type="project" value="InterPro"/>
</dbReference>
<keyword evidence="2 6" id="KW-0489">Methyltransferase</keyword>
<keyword evidence="5 6" id="KW-0819">tRNA processing</keyword>
<dbReference type="GO" id="GO:0005737">
    <property type="term" value="C:cytoplasm"/>
    <property type="evidence" value="ECO:0007669"/>
    <property type="project" value="UniProtKB-SubCell"/>
</dbReference>
<evidence type="ECO:0000313" key="8">
    <source>
        <dbReference type="EMBL" id="PWG04080.1"/>
    </source>
</evidence>
<evidence type="ECO:0000256" key="5">
    <source>
        <dbReference type="ARBA" id="ARBA00022694"/>
    </source>
</evidence>
<comment type="caution">
    <text evidence="8">The sequence shown here is derived from an EMBL/GenBank/DDBJ whole genome shotgun (WGS) entry which is preliminary data.</text>
</comment>
<comment type="catalytic activity">
    <reaction evidence="6">
        <text>adenosine(37) in tRNA1(Val) + S-adenosyl-L-methionine = N(6)-methyladenosine(37) in tRNA1(Val) + S-adenosyl-L-homocysteine + H(+)</text>
        <dbReference type="Rhea" id="RHEA:43160"/>
        <dbReference type="Rhea" id="RHEA-COMP:10369"/>
        <dbReference type="Rhea" id="RHEA-COMP:10370"/>
        <dbReference type="ChEBI" id="CHEBI:15378"/>
        <dbReference type="ChEBI" id="CHEBI:57856"/>
        <dbReference type="ChEBI" id="CHEBI:59789"/>
        <dbReference type="ChEBI" id="CHEBI:74411"/>
        <dbReference type="ChEBI" id="CHEBI:74449"/>
        <dbReference type="EC" id="2.1.1.223"/>
    </reaction>
</comment>
<protein>
    <recommendedName>
        <fullName evidence="6">tRNA1(Val) (adenine(37)-N6)-methyltransferase</fullName>
        <ecNumber evidence="6">2.1.1.223</ecNumber>
    </recommendedName>
    <alternativeName>
        <fullName evidence="6">tRNA m6A37 methyltransferase</fullName>
    </alternativeName>
</protein>
<proteinExistence type="inferred from homology"/>
<dbReference type="CDD" id="cd02440">
    <property type="entry name" value="AdoMet_MTases"/>
    <property type="match status" value="1"/>
</dbReference>
<dbReference type="PANTHER" id="PTHR47739:SF1">
    <property type="entry name" value="TRNA1(VAL) (ADENINE(37)-N6)-METHYLTRANSFERASE"/>
    <property type="match status" value="1"/>
</dbReference>